<keyword evidence="8" id="KW-1185">Reference proteome</keyword>
<feature type="domain" description="YqaJ viral recombinase" evidence="4">
    <location>
        <begin position="727"/>
        <end position="869"/>
    </location>
</feature>
<dbReference type="CDD" id="cd22343">
    <property type="entry name" value="PDDEXK_lambda_exonuclease-like"/>
    <property type="match status" value="1"/>
</dbReference>
<dbReference type="Proteomes" id="UP001152799">
    <property type="component" value="Chromosome 14"/>
</dbReference>
<evidence type="ECO:0000259" key="5">
    <source>
        <dbReference type="Pfam" id="PF20700"/>
    </source>
</evidence>
<accession>A0A9N9QBM2</accession>
<evidence type="ECO:0000256" key="3">
    <source>
        <dbReference type="SAM" id="Phobius"/>
    </source>
</evidence>
<feature type="compositionally biased region" description="Basic and acidic residues" evidence="2">
    <location>
        <begin position="149"/>
        <end position="170"/>
    </location>
</feature>
<protein>
    <recommendedName>
        <fullName evidence="9">YqaJ viral recombinase domain-containing protein</fullName>
    </recommendedName>
</protein>
<dbReference type="OrthoDB" id="10069847at2759"/>
<dbReference type="Gene3D" id="3.90.320.10">
    <property type="match status" value="1"/>
</dbReference>
<dbReference type="InterPro" id="IPR029063">
    <property type="entry name" value="SAM-dependent_MTases_sf"/>
</dbReference>
<feature type="region of interest" description="Disordered" evidence="2">
    <location>
        <begin position="149"/>
        <end position="171"/>
    </location>
</feature>
<gene>
    <name evidence="7" type="ORF">CEUTPL_LOCUS4322</name>
</gene>
<evidence type="ECO:0000259" key="4">
    <source>
        <dbReference type="Pfam" id="PF09588"/>
    </source>
</evidence>
<keyword evidence="3" id="KW-1133">Transmembrane helix</keyword>
<feature type="compositionally biased region" description="Basic and acidic residues" evidence="2">
    <location>
        <begin position="669"/>
        <end position="686"/>
    </location>
</feature>
<dbReference type="PANTHER" id="PTHR46609">
    <property type="entry name" value="EXONUCLEASE, PHAGE-TYPE/RECB, C-TERMINAL DOMAIN-CONTAINING PROTEIN"/>
    <property type="match status" value="1"/>
</dbReference>
<dbReference type="Pfam" id="PF22528">
    <property type="entry name" value="PRMT_C"/>
    <property type="match status" value="1"/>
</dbReference>
<dbReference type="InterPro" id="IPR019080">
    <property type="entry name" value="YqaJ_viral_recombinase"/>
</dbReference>
<name>A0A9N9QBM2_9CUCU</name>
<dbReference type="AlphaFoldDB" id="A0A9N9QBM2"/>
<dbReference type="SUPFAM" id="SSF52980">
    <property type="entry name" value="Restriction endonuclease-like"/>
    <property type="match status" value="1"/>
</dbReference>
<organism evidence="7 8">
    <name type="scientific">Ceutorhynchus assimilis</name>
    <name type="common">cabbage seed weevil</name>
    <dbReference type="NCBI Taxonomy" id="467358"/>
    <lineage>
        <taxon>Eukaryota</taxon>
        <taxon>Metazoa</taxon>
        <taxon>Ecdysozoa</taxon>
        <taxon>Arthropoda</taxon>
        <taxon>Hexapoda</taxon>
        <taxon>Insecta</taxon>
        <taxon>Pterygota</taxon>
        <taxon>Neoptera</taxon>
        <taxon>Endopterygota</taxon>
        <taxon>Coleoptera</taxon>
        <taxon>Polyphaga</taxon>
        <taxon>Cucujiformia</taxon>
        <taxon>Curculionidae</taxon>
        <taxon>Ceutorhynchinae</taxon>
        <taxon>Ceutorhynchus</taxon>
    </lineage>
</organism>
<proteinExistence type="predicted"/>
<dbReference type="InterPro" id="IPR011335">
    <property type="entry name" value="Restrct_endonuc-II-like"/>
</dbReference>
<dbReference type="InterPro" id="IPR055135">
    <property type="entry name" value="PRMT_dom"/>
</dbReference>
<dbReference type="EMBL" id="OU892290">
    <property type="protein sequence ID" value="CAG9763664.1"/>
    <property type="molecule type" value="Genomic_DNA"/>
</dbReference>
<evidence type="ECO:0000313" key="7">
    <source>
        <dbReference type="EMBL" id="CAG9763664.1"/>
    </source>
</evidence>
<feature type="domain" description="Mutator-like transposase" evidence="5">
    <location>
        <begin position="183"/>
        <end position="540"/>
    </location>
</feature>
<dbReference type="SUPFAM" id="SSF53335">
    <property type="entry name" value="S-adenosyl-L-methionine-dependent methyltransferases"/>
    <property type="match status" value="1"/>
</dbReference>
<feature type="transmembrane region" description="Helical" evidence="3">
    <location>
        <begin position="40"/>
        <end position="57"/>
    </location>
</feature>
<keyword evidence="3" id="KW-0472">Membrane</keyword>
<evidence type="ECO:0000259" key="6">
    <source>
        <dbReference type="Pfam" id="PF22528"/>
    </source>
</evidence>
<feature type="compositionally biased region" description="Basic and acidic residues" evidence="2">
    <location>
        <begin position="644"/>
        <end position="654"/>
    </location>
</feature>
<dbReference type="Pfam" id="PF20700">
    <property type="entry name" value="Mutator"/>
    <property type="match status" value="1"/>
</dbReference>
<dbReference type="InterPro" id="IPR011604">
    <property type="entry name" value="PDDEXK-like_dom_sf"/>
</dbReference>
<evidence type="ECO:0000313" key="8">
    <source>
        <dbReference type="Proteomes" id="UP001152799"/>
    </source>
</evidence>
<sequence>MSAFKADPTALPVVIFRVGRKRESETMKEYFNPRDRSGRRAANIVVVYLLLNIFYFYRSHIYKKRFICDLLGIALLLLATVSENIESTSRETNSENIEVASAECGRERDLSYLNNEIEIDFEYNIDHTNFDPSFDHTNFDHTDEIMQESHEIQTESDGNKSNREDEKTNDRTGSISIDEVLEGRRIVDLGFFITSLVRYSNHAPHFACTLQNMRIIKEERKGFLSHIHVKCNMCNETCIIPTCKESNDDINKDAVLGVMSIGSGLSHLQQISASLDIPCMSGRMYSTVHDEISNVWEETSIKAMKDAADEEKALAIAAGDINESGIPTITVVADGSWAKRSYGNRYNSLSGAAAIVGYRTKKVLFIGVRNKFCLVCDSKRKENSTPKDHKCYKNWTGSAASMEANIIAEGFQRSIEMYGLIYNRLIADGDSNTYKRILEVHPYENIRVKKIECKNHLLRNYSKKIRDLVKDTQAGPLNLRKIIEQNQLRLRWAITKAISHRKNENGSLDQKIINLKRDMNNSISHVFDEHRECQDLGYFCYKAYNENNVLNDLKSTDLYQKLCTFKNYLVRHAESLIHDVENNSVEQFNSVIAKFIGGKRVNYCQRRSYQSRCAAAVVSHNTKRVIYTARKHLSPGKSPSKFSKKMELRRTEKNRNRKPACRKPLFSKKNTETEDNKSYGEKCEKPDMTDEELRHAKNDFKESLCRSSEDIKTIEVLTRQQQNSDLWYLERRKRLTASMFGVVCRRRPTTGCKSLVQSILYPKKFYSAACDYGNKYESVARNALEKLIGKKIEPCGLFIDQEQQFLAASPDGIIEEKGIVEIKCPYSAREMTPEEGIIKRKITFWDKNGVINKKHKWFYQVQGQLHVAKRLYCVFAVWTPHGLKTETILADESFWSHEMQDYLVDFFDNCLLPEIVDSRVAHRYKNLISFWDDVYGFSMKCMKPEILQEANVETVPEDKLITSPVVVTEIDITKCTVSACNFKKTFELTATRDGVLTAVAGYFDTFFDLPNKVEFSTGPQVPKTHWQQTVFYLKDVVQLKKGE</sequence>
<dbReference type="Pfam" id="PF09588">
    <property type="entry name" value="YqaJ"/>
    <property type="match status" value="1"/>
</dbReference>
<feature type="region of interest" description="Disordered" evidence="2">
    <location>
        <begin position="633"/>
        <end position="686"/>
    </location>
</feature>
<dbReference type="PANTHER" id="PTHR46609:SF8">
    <property type="entry name" value="YQAJ VIRAL RECOMBINASE DOMAIN-CONTAINING PROTEIN"/>
    <property type="match status" value="1"/>
</dbReference>
<evidence type="ECO:0000256" key="2">
    <source>
        <dbReference type="SAM" id="MobiDB-lite"/>
    </source>
</evidence>
<feature type="domain" description="Protein arginine N-methyltransferase" evidence="6">
    <location>
        <begin position="922"/>
        <end position="1043"/>
    </location>
</feature>
<keyword evidence="1" id="KW-0949">S-adenosyl-L-methionine</keyword>
<dbReference type="Gene3D" id="2.70.160.11">
    <property type="entry name" value="Hnrnp arginine n-methyltransferase1"/>
    <property type="match status" value="1"/>
</dbReference>
<dbReference type="InterPro" id="IPR049012">
    <property type="entry name" value="Mutator_transp_dom"/>
</dbReference>
<evidence type="ECO:0000256" key="1">
    <source>
        <dbReference type="ARBA" id="ARBA00022691"/>
    </source>
</evidence>
<dbReference type="InterPro" id="IPR051703">
    <property type="entry name" value="NF-kappa-B_Signaling_Reg"/>
</dbReference>
<reference evidence="7" key="1">
    <citation type="submission" date="2022-01" db="EMBL/GenBank/DDBJ databases">
        <authorList>
            <person name="King R."/>
        </authorList>
    </citation>
    <scope>NUCLEOTIDE SEQUENCE</scope>
</reference>
<evidence type="ECO:0008006" key="9">
    <source>
        <dbReference type="Google" id="ProtNLM"/>
    </source>
</evidence>
<dbReference type="GO" id="GO:0006281">
    <property type="term" value="P:DNA repair"/>
    <property type="evidence" value="ECO:0007669"/>
    <property type="project" value="UniProtKB-ARBA"/>
</dbReference>
<keyword evidence="3" id="KW-0812">Transmembrane</keyword>